<gene>
    <name evidence="10" type="ORF">DES40_1481</name>
</gene>
<evidence type="ECO:0000313" key="10">
    <source>
        <dbReference type="EMBL" id="RKQ72144.1"/>
    </source>
</evidence>
<dbReference type="PROSITE" id="PS00152">
    <property type="entry name" value="ATPASE_ALPHA_BETA"/>
    <property type="match status" value="1"/>
</dbReference>
<dbReference type="RefSeq" id="WP_121100095.1">
    <property type="nucleotide sequence ID" value="NZ_RBII01000001.1"/>
</dbReference>
<dbReference type="InParanoid" id="A0A420WM95"/>
<keyword evidence="6" id="KW-0653">Protein transport</keyword>
<accession>A0A420WM95</accession>
<dbReference type="SUPFAM" id="SSF52540">
    <property type="entry name" value="P-loop containing nucleoside triphosphate hydrolases"/>
    <property type="match status" value="1"/>
</dbReference>
<dbReference type="InterPro" id="IPR040627">
    <property type="entry name" value="T3SS_ATPase_C"/>
</dbReference>
<dbReference type="GO" id="GO:0016887">
    <property type="term" value="F:ATP hydrolysis activity"/>
    <property type="evidence" value="ECO:0007669"/>
    <property type="project" value="InterPro"/>
</dbReference>
<dbReference type="GO" id="GO:0005737">
    <property type="term" value="C:cytoplasm"/>
    <property type="evidence" value="ECO:0007669"/>
    <property type="project" value="UniProtKB-SubCell"/>
</dbReference>
<reference evidence="10 11" key="1">
    <citation type="submission" date="2018-10" db="EMBL/GenBank/DDBJ databases">
        <title>Genomic Encyclopedia of Type Strains, Phase IV (KMG-IV): sequencing the most valuable type-strain genomes for metagenomic binning, comparative biology and taxonomic classification.</title>
        <authorList>
            <person name="Goeker M."/>
        </authorList>
    </citation>
    <scope>NUCLEOTIDE SEQUENCE [LARGE SCALE GENOMIC DNA]</scope>
    <source>
        <strain evidence="10 11">DSM 22008</strain>
    </source>
</reference>
<evidence type="ECO:0000256" key="3">
    <source>
        <dbReference type="ARBA" id="ARBA00022490"/>
    </source>
</evidence>
<dbReference type="GO" id="GO:0005524">
    <property type="term" value="F:ATP binding"/>
    <property type="evidence" value="ECO:0007669"/>
    <property type="project" value="UniProtKB-KW"/>
</dbReference>
<feature type="domain" description="AAA+ ATPase" evidence="9">
    <location>
        <begin position="157"/>
        <end position="341"/>
    </location>
</feature>
<dbReference type="EMBL" id="RBII01000001">
    <property type="protein sequence ID" value="RKQ72144.1"/>
    <property type="molecule type" value="Genomic_DNA"/>
</dbReference>
<dbReference type="FunCoup" id="A0A420WM95">
    <property type="interactions" value="115"/>
</dbReference>
<keyword evidence="2" id="KW-0813">Transport</keyword>
<dbReference type="SMART" id="SM00382">
    <property type="entry name" value="AAA"/>
    <property type="match status" value="1"/>
</dbReference>
<dbReference type="InterPro" id="IPR020003">
    <property type="entry name" value="ATPase_a/bsu_AS"/>
</dbReference>
<comment type="catalytic activity">
    <reaction evidence="8">
        <text>ATP + H2O + cellular proteinSide 1 = ADP + phosphate + cellular proteinSide 2.</text>
        <dbReference type="EC" id="7.4.2.8"/>
    </reaction>
</comment>
<protein>
    <submittedName>
        <fullName evidence="10">Flagellum-specific ATP synthase</fullName>
    </submittedName>
</protein>
<evidence type="ECO:0000256" key="4">
    <source>
        <dbReference type="ARBA" id="ARBA00022741"/>
    </source>
</evidence>
<dbReference type="InterPro" id="IPR000194">
    <property type="entry name" value="ATPase_F1/V1/A1_a/bsu_nucl-bd"/>
</dbReference>
<dbReference type="InterPro" id="IPR005714">
    <property type="entry name" value="ATPase_T3SS_FliI/YscN"/>
</dbReference>
<evidence type="ECO:0000256" key="5">
    <source>
        <dbReference type="ARBA" id="ARBA00022840"/>
    </source>
</evidence>
<dbReference type="OrthoDB" id="9801639at2"/>
<dbReference type="Proteomes" id="UP000282211">
    <property type="component" value="Unassembled WGS sequence"/>
</dbReference>
<keyword evidence="7" id="KW-1278">Translocase</keyword>
<dbReference type="Pfam" id="PF00006">
    <property type="entry name" value="ATP-synt_ab"/>
    <property type="match status" value="1"/>
</dbReference>
<comment type="subcellular location">
    <subcellularLocation>
        <location evidence="1">Cytoplasm</location>
    </subcellularLocation>
</comment>
<organism evidence="10 11">
    <name type="scientific">Litorimonas taeanensis</name>
    <dbReference type="NCBI Taxonomy" id="568099"/>
    <lineage>
        <taxon>Bacteria</taxon>
        <taxon>Pseudomonadati</taxon>
        <taxon>Pseudomonadota</taxon>
        <taxon>Alphaproteobacteria</taxon>
        <taxon>Maricaulales</taxon>
        <taxon>Robiginitomaculaceae</taxon>
    </lineage>
</organism>
<dbReference type="PANTHER" id="PTHR15184:SF9">
    <property type="entry name" value="SPI-1 TYPE 3 SECRETION SYSTEM ATPASE"/>
    <property type="match status" value="1"/>
</dbReference>
<dbReference type="FunFam" id="3.40.50.12240:FF:000002">
    <property type="entry name" value="Flagellum-specific ATP synthase FliI"/>
    <property type="match status" value="1"/>
</dbReference>
<keyword evidence="3" id="KW-0963">Cytoplasm</keyword>
<evidence type="ECO:0000256" key="7">
    <source>
        <dbReference type="ARBA" id="ARBA00022967"/>
    </source>
</evidence>
<dbReference type="GO" id="GO:0008564">
    <property type="term" value="F:protein-exporting ATPase activity"/>
    <property type="evidence" value="ECO:0007669"/>
    <property type="project" value="UniProtKB-EC"/>
</dbReference>
<keyword evidence="5" id="KW-0067">ATP-binding</keyword>
<proteinExistence type="predicted"/>
<dbReference type="GO" id="GO:0030257">
    <property type="term" value="C:type III protein secretion system complex"/>
    <property type="evidence" value="ECO:0007669"/>
    <property type="project" value="InterPro"/>
</dbReference>
<dbReference type="InterPro" id="IPR050053">
    <property type="entry name" value="ATPase_alpha/beta_chains"/>
</dbReference>
<comment type="caution">
    <text evidence="10">The sequence shown here is derived from an EMBL/GenBank/DDBJ whole genome shotgun (WGS) entry which is preliminary data.</text>
</comment>
<keyword evidence="4" id="KW-0547">Nucleotide-binding</keyword>
<dbReference type="PANTHER" id="PTHR15184">
    <property type="entry name" value="ATP SYNTHASE"/>
    <property type="match status" value="1"/>
</dbReference>
<name>A0A420WM95_9PROT</name>
<dbReference type="NCBIfam" id="TIGR01026">
    <property type="entry name" value="fliI_yscN"/>
    <property type="match status" value="1"/>
</dbReference>
<evidence type="ECO:0000256" key="6">
    <source>
        <dbReference type="ARBA" id="ARBA00022927"/>
    </source>
</evidence>
<evidence type="ECO:0000256" key="1">
    <source>
        <dbReference type="ARBA" id="ARBA00004496"/>
    </source>
</evidence>
<dbReference type="AlphaFoldDB" id="A0A420WM95"/>
<dbReference type="Pfam" id="PF18269">
    <property type="entry name" value="T3SS_ATPase_C"/>
    <property type="match status" value="1"/>
</dbReference>
<dbReference type="InterPro" id="IPR003593">
    <property type="entry name" value="AAA+_ATPase"/>
</dbReference>
<dbReference type="GO" id="GO:0030254">
    <property type="term" value="P:protein secretion by the type III secretion system"/>
    <property type="evidence" value="ECO:0007669"/>
    <property type="project" value="InterPro"/>
</dbReference>
<evidence type="ECO:0000259" key="9">
    <source>
        <dbReference type="SMART" id="SM00382"/>
    </source>
</evidence>
<dbReference type="Gene3D" id="3.40.50.12240">
    <property type="match status" value="1"/>
</dbReference>
<dbReference type="GO" id="GO:0046933">
    <property type="term" value="F:proton-transporting ATP synthase activity, rotational mechanism"/>
    <property type="evidence" value="ECO:0007669"/>
    <property type="project" value="TreeGrafter"/>
</dbReference>
<evidence type="ECO:0000313" key="11">
    <source>
        <dbReference type="Proteomes" id="UP000282211"/>
    </source>
</evidence>
<evidence type="ECO:0000256" key="2">
    <source>
        <dbReference type="ARBA" id="ARBA00022448"/>
    </source>
</evidence>
<dbReference type="InterPro" id="IPR027417">
    <property type="entry name" value="P-loop_NTPase"/>
</dbReference>
<evidence type="ECO:0000256" key="8">
    <source>
        <dbReference type="ARBA" id="ARBA00034006"/>
    </source>
</evidence>
<sequence>MTDLESDLGQVDFTPVIRYFGEIVRISGQTLHIAGLNHRLGQGALIEVQQDDGRKVKGEVIGLEPKTALATLHGTASDLKIGQRVEHITEPKIYPSIDWIGRILNHEGLDIDGIEPRRGQRSVALEALPPPAIRRKALGVRLNTGVAAIDTFLPLCQGQRVGLFAGSGVGKSTLLGTIARSSNADITIIALIGERGREVRHFVDKILGPQGMKKSIVFAATSDMPSAIKLRTAQLAMATAEYFRDEGKQVLCLFDSLTRYAESHRDVALSAGEVPALKAFPPSTFRSLAALCERSGPGVDGSGDITAVFSVLVAGSDMEEPVADIVRGILDGHIILAREIAERGRFPAIDIRRSVSRSLPSAATAEENSALQMGREHIMRYEEAEAIIQAGLYVQGSDPKLDRAIEVYPALESFIGNTEAQSIEDSFKALHAVLVKEEEAST</sequence>
<keyword evidence="11" id="KW-1185">Reference proteome</keyword>